<sequence length="1238" mass="143283">MKIEKITINNLGHLKGEFVFDLTSEPFASASTFVVTGEPEGKQSLLAMALSLSLYGKAPGFDKTASVEPNTTTAFKKDAVVPTSDPRSLLYNGEKEGGCSVVFSLPDGRRFEAGWMVKQSQVGVYGNSYQAFRQIYPRMQEYAASDVQEAVLTEVGLSYEQFISTVLLSQRKFEEFLLSTSEDRPVLLERLTGTAVYGEMSKTIHERCEKAEATVHDHTVRIETVKSDFMTDETHEKTLREQKELQTQIEEVTQRRDEARLSVMWINEFEEAQNDLFQKTRQKEDAEKLHNSRRADEHNLEMFDKVQPVQMLYNDIQNMRRTTANTREQIDQANRELVAASQRQQTARKDYERAVERREEAVRQLEAQKETIEQGYELMGEIKTSAQNIERQQNVVTDCERVLKGRGDSCSEKERQLHDLEDKHSNDKFHRQTLVAHHRMFENFSIVKDRLNDFSTETANKEELHKRLEQKMMQQSQLQQSVDNLEREMRDSQTKMTALRNVIDVHRQAVRGIDGPELQQRTLESKERLQLLLRAEKLWDRISEANEAISARQAKYNRDEVEIEQLRGLVQAKVLEINRLAEENERRQQALALSQSKDVEGLRKQLQEGTACPICGAAHHPYHTETESASGELMSSLSYEAKESTNRLTQQEEQLRQLEIKLSRMETQHKADMEYLDERRAHLRDDVEEWKNYTTLDNSFADSTAGVNGHARQITISMLIDKSRRESLEYGKQLREYNNHQNHINRLNEEISALDVNLNEGKERHSTFKSEYLIVQATVEDLRRAVELSDRKYHQLYHDLNELITLPNWLDEWKKNAEDFAQRLNGLEADWQRVNNVLANNDEQIMNMRVELNRLQLSESEARRQLQEADDLLKQEVSNMKQKERDFKKVFGEGGPQQMQNDLESNVAHSRSEEEKARRQLDDKTAEVQRIAGMKAQLETLLQKQDSTLQNLQSNLDTWIREYNMTNSPLQMSELASLFAAENDYIKLRISIDKVRHAHQEAVQDLDAARQRIDRLKQRKEMPRTGGDEGRDMLEQEIERLTVQLTQLNRQYQEVSSMLLRHEMCLKRVEQLTDELRQAEEDHKWWLQMDEILGSADGSKFRTCAQQYIFDSLVMYANQQLKMMAPRYQLKVVEGRLMAEVVDRDRLDQLRHVAALSSGEMFVVTLALALALSTLSAHHLAIGTLFVQSDFGNLDICSRNLVLDALCNLQSVQGRKIGVITQSEAIASQITPQVRVLK</sequence>
<proteinExistence type="predicted"/>
<dbReference type="InterPro" id="IPR027417">
    <property type="entry name" value="P-loop_NTPase"/>
</dbReference>
<dbReference type="EMBL" id="CP033459">
    <property type="protein sequence ID" value="QFQ12949.1"/>
    <property type="molecule type" value="Genomic_DNA"/>
</dbReference>
<dbReference type="OrthoDB" id="9795626at2"/>
<dbReference type="AlphaFoldDB" id="A0A5P8E7C1"/>
<reference evidence="3 4" key="1">
    <citation type="submission" date="2018-11" db="EMBL/GenBank/DDBJ databases">
        <authorList>
            <person name="Na S.W."/>
            <person name="Baik M."/>
        </authorList>
    </citation>
    <scope>NUCLEOTIDE SEQUENCE [LARGE SCALE GENOMIC DNA]</scope>
    <source>
        <strain evidence="3 4">E39</strain>
    </source>
</reference>
<dbReference type="SUPFAM" id="SSF52540">
    <property type="entry name" value="P-loop containing nucleoside triphosphate hydrolases"/>
    <property type="match status" value="2"/>
</dbReference>
<dbReference type="Proteomes" id="UP000249375">
    <property type="component" value="Chromosome"/>
</dbReference>
<feature type="coiled-coil region" evidence="1">
    <location>
        <begin position="235"/>
        <end position="289"/>
    </location>
</feature>
<feature type="compositionally biased region" description="Basic and acidic residues" evidence="2">
    <location>
        <begin position="910"/>
        <end position="923"/>
    </location>
</feature>
<accession>A0A5P8E7C1</accession>
<feature type="region of interest" description="Disordered" evidence="2">
    <location>
        <begin position="891"/>
        <end position="923"/>
    </location>
</feature>
<evidence type="ECO:0000313" key="4">
    <source>
        <dbReference type="Proteomes" id="UP000249375"/>
    </source>
</evidence>
<dbReference type="KEGG" id="alq:C7Y71_007910"/>
<keyword evidence="4" id="KW-1185">Reference proteome</keyword>
<feature type="coiled-coil region" evidence="1">
    <location>
        <begin position="451"/>
        <end position="502"/>
    </location>
</feature>
<dbReference type="PANTHER" id="PTHR32114">
    <property type="entry name" value="ABC TRANSPORTER ABCH.3"/>
    <property type="match status" value="1"/>
</dbReference>
<feature type="coiled-coil region" evidence="1">
    <location>
        <begin position="992"/>
        <end position="1089"/>
    </location>
</feature>
<feature type="coiled-coil region" evidence="1">
    <location>
        <begin position="730"/>
        <end position="764"/>
    </location>
</feature>
<feature type="coiled-coil region" evidence="1">
    <location>
        <begin position="935"/>
        <end position="962"/>
    </location>
</feature>
<gene>
    <name evidence="3" type="ORF">C7Y71_007910</name>
</gene>
<feature type="compositionally biased region" description="Polar residues" evidence="2">
    <location>
        <begin position="897"/>
        <end position="909"/>
    </location>
</feature>
<feature type="coiled-coil region" evidence="1">
    <location>
        <begin position="810"/>
        <end position="886"/>
    </location>
</feature>
<dbReference type="Gene3D" id="3.40.50.300">
    <property type="entry name" value="P-loop containing nucleotide triphosphate hydrolases"/>
    <property type="match status" value="2"/>
</dbReference>
<organism evidence="3 4">
    <name type="scientific">Pseudoprevotella muciniphila</name>
    <dbReference type="NCBI Taxonomy" id="2133944"/>
    <lineage>
        <taxon>Bacteria</taxon>
        <taxon>Pseudomonadati</taxon>
        <taxon>Bacteroidota</taxon>
        <taxon>Bacteroidia</taxon>
        <taxon>Bacteroidales</taxon>
        <taxon>Prevotellaceae</taxon>
        <taxon>Pseudoprevotella</taxon>
    </lineage>
</organism>
<feature type="coiled-coil region" evidence="1">
    <location>
        <begin position="634"/>
        <end position="668"/>
    </location>
</feature>
<evidence type="ECO:0000256" key="2">
    <source>
        <dbReference type="SAM" id="MobiDB-lite"/>
    </source>
</evidence>
<feature type="coiled-coil region" evidence="1">
    <location>
        <begin position="316"/>
        <end position="375"/>
    </location>
</feature>
<dbReference type="PANTHER" id="PTHR32114:SF2">
    <property type="entry name" value="ABC TRANSPORTER ABCH.3"/>
    <property type="match status" value="1"/>
</dbReference>
<name>A0A5P8E7C1_9BACT</name>
<evidence type="ECO:0000313" key="3">
    <source>
        <dbReference type="EMBL" id="QFQ12949.1"/>
    </source>
</evidence>
<dbReference type="RefSeq" id="WP_111898018.1">
    <property type="nucleotide sequence ID" value="NZ_CP033459.1"/>
</dbReference>
<keyword evidence="1" id="KW-0175">Coiled coil</keyword>
<evidence type="ECO:0000256" key="1">
    <source>
        <dbReference type="SAM" id="Coils"/>
    </source>
</evidence>
<protein>
    <recommendedName>
        <fullName evidence="5">Rad50/SbcC-type AAA domain-containing protein</fullName>
    </recommendedName>
</protein>
<evidence type="ECO:0008006" key="5">
    <source>
        <dbReference type="Google" id="ProtNLM"/>
    </source>
</evidence>